<organism evidence="1 2">
    <name type="scientific">Cupriavidus basilensis</name>
    <dbReference type="NCBI Taxonomy" id="68895"/>
    <lineage>
        <taxon>Bacteria</taxon>
        <taxon>Pseudomonadati</taxon>
        <taxon>Pseudomonadota</taxon>
        <taxon>Betaproteobacteria</taxon>
        <taxon>Burkholderiales</taxon>
        <taxon>Burkholderiaceae</taxon>
        <taxon>Cupriavidus</taxon>
    </lineage>
</organism>
<accession>A0A643FTZ2</accession>
<gene>
    <name evidence="1" type="ORF">F7R26_021635</name>
</gene>
<evidence type="ECO:0000313" key="2">
    <source>
        <dbReference type="Proteomes" id="UP000397656"/>
    </source>
</evidence>
<evidence type="ECO:0000313" key="1">
    <source>
        <dbReference type="EMBL" id="QOT80093.1"/>
    </source>
</evidence>
<dbReference type="GeneID" id="98403534"/>
<dbReference type="RefSeq" id="WP_150986512.1">
    <property type="nucleotide sequence ID" value="NZ_CP062804.1"/>
</dbReference>
<reference evidence="1 2" key="1">
    <citation type="submission" date="2020-10" db="EMBL/GenBank/DDBJ databases">
        <title>Complete genome sequence of Cupriavidus basilensis CCUG 49340T.</title>
        <authorList>
            <person name="Salva-Serra F."/>
            <person name="Donoso R.A."/>
            <person name="Cho K.H."/>
            <person name="Yoo J.A."/>
            <person name="Lee K."/>
            <person name="Yoon S.-H."/>
            <person name="Perez-Pantoja D."/>
            <person name="Moore E.R.B."/>
        </authorList>
    </citation>
    <scope>NUCLEOTIDE SEQUENCE [LARGE SCALE GENOMIC DNA]</scope>
    <source>
        <strain evidence="2">CCUG 49340</strain>
    </source>
</reference>
<protein>
    <submittedName>
        <fullName evidence="1">Uncharacterized protein</fullName>
    </submittedName>
</protein>
<dbReference type="AlphaFoldDB" id="A0A643FTZ2"/>
<proteinExistence type="predicted"/>
<dbReference type="EMBL" id="CP062804">
    <property type="protein sequence ID" value="QOT80093.1"/>
    <property type="molecule type" value="Genomic_DNA"/>
</dbReference>
<dbReference type="Proteomes" id="UP000397656">
    <property type="component" value="Chromosome 2"/>
</dbReference>
<sequence length="129" mass="14495">MNEELKDKWFDESIKDRISKIHLELEDDAVGLWQIIPFGRQGYGLAGEDLVEYVRRSLLALFAHGAIPVQGAIDGIHYWEPVDRFGADPESMVQGVIDEWLASSEDPDPGGLWFAMPSSCEILKADHPE</sequence>
<name>A0A643FTZ2_9BURK</name>